<dbReference type="Proteomes" id="UP000177407">
    <property type="component" value="Unassembled WGS sequence"/>
</dbReference>
<reference evidence="1 2" key="1">
    <citation type="journal article" date="2016" name="Nat. Commun.">
        <title>Thousands of microbial genomes shed light on interconnected biogeochemical processes in an aquifer system.</title>
        <authorList>
            <person name="Anantharaman K."/>
            <person name="Brown C.T."/>
            <person name="Hug L.A."/>
            <person name="Sharon I."/>
            <person name="Castelle C.J."/>
            <person name="Probst A.J."/>
            <person name="Thomas B.C."/>
            <person name="Singh A."/>
            <person name="Wilkins M.J."/>
            <person name="Karaoz U."/>
            <person name="Brodie E.L."/>
            <person name="Williams K.H."/>
            <person name="Hubbard S.S."/>
            <person name="Banfield J.F."/>
        </authorList>
    </citation>
    <scope>NUCLEOTIDE SEQUENCE [LARGE SCALE GENOMIC DNA]</scope>
</reference>
<evidence type="ECO:0000313" key="1">
    <source>
        <dbReference type="EMBL" id="OGF21549.1"/>
    </source>
</evidence>
<organism evidence="1 2">
    <name type="scientific">Candidatus Falkowbacteria bacterium RIFOXYA2_FULL_38_12</name>
    <dbReference type="NCBI Taxonomy" id="1797993"/>
    <lineage>
        <taxon>Bacteria</taxon>
        <taxon>Candidatus Falkowiibacteriota</taxon>
    </lineage>
</organism>
<evidence type="ECO:0000313" key="2">
    <source>
        <dbReference type="Proteomes" id="UP000177407"/>
    </source>
</evidence>
<dbReference type="EMBL" id="MFGA01000004">
    <property type="protein sequence ID" value="OGF21549.1"/>
    <property type="molecule type" value="Genomic_DNA"/>
</dbReference>
<name>A0A1F5S4G0_9BACT</name>
<dbReference type="AlphaFoldDB" id="A0A1F5S4G0"/>
<protein>
    <submittedName>
        <fullName evidence="1">Uncharacterized protein</fullName>
    </submittedName>
</protein>
<sequence>MVCSEEGEGEIMSYAPWCPACRKSLSNGVMTTLKCEGPIFIKNDGLPISEGLLQSFELRNSLPLIFQTKPK</sequence>
<accession>A0A1F5S4G0</accession>
<gene>
    <name evidence="1" type="ORF">A2257_01245</name>
</gene>
<proteinExistence type="predicted"/>
<comment type="caution">
    <text evidence="1">The sequence shown here is derived from an EMBL/GenBank/DDBJ whole genome shotgun (WGS) entry which is preliminary data.</text>
</comment>